<dbReference type="InterPro" id="IPR020892">
    <property type="entry name" value="Cyclophilin-type_PPIase_CS"/>
</dbReference>
<dbReference type="EMBL" id="CABEEZ010000043">
    <property type="protein sequence ID" value="VTR26160.1"/>
    <property type="molecule type" value="Genomic_DNA"/>
</dbReference>
<reference evidence="7" key="1">
    <citation type="submission" date="2019-05" db="EMBL/GenBank/DDBJ databases">
        <authorList>
            <consortium name="Pathogen Informatics"/>
        </authorList>
    </citation>
    <scope>NUCLEOTIDE SEQUENCE [LARGE SCALE GENOMIC DNA]</scope>
    <source>
        <strain evidence="7">NCTC12965</strain>
    </source>
</reference>
<comment type="catalytic activity">
    <reaction evidence="4">
        <text>[protein]-peptidylproline (omega=180) = [protein]-peptidylproline (omega=0)</text>
        <dbReference type="Rhea" id="RHEA:16237"/>
        <dbReference type="Rhea" id="RHEA-COMP:10747"/>
        <dbReference type="Rhea" id="RHEA-COMP:10748"/>
        <dbReference type="ChEBI" id="CHEBI:83833"/>
        <dbReference type="ChEBI" id="CHEBI:83834"/>
        <dbReference type="EC" id="5.2.1.8"/>
    </reaction>
</comment>
<comment type="similarity">
    <text evidence="1 4">Belongs to the cyclophilin-type PPIase family.</text>
</comment>
<gene>
    <name evidence="7" type="primary">ppiA</name>
    <name evidence="7" type="ORF">NCTC12965_02305</name>
</gene>
<feature type="region of interest" description="Disordered" evidence="5">
    <location>
        <begin position="166"/>
        <end position="206"/>
    </location>
</feature>
<dbReference type="PANTHER" id="PTHR43246">
    <property type="entry name" value="PEPTIDYL-PROLYL CIS-TRANS ISOMERASE CYP38, CHLOROPLASTIC"/>
    <property type="match status" value="1"/>
</dbReference>
<dbReference type="InterPro" id="IPR044665">
    <property type="entry name" value="E_coli_cyclophilin_A-like"/>
</dbReference>
<keyword evidence="3 4" id="KW-0413">Isomerase</keyword>
<dbReference type="InterPro" id="IPR002130">
    <property type="entry name" value="Cyclophilin-type_PPIase_dom"/>
</dbReference>
<sequence length="206" mass="22051">MFKRTLVTFVALCSLTAMAPAALAAGETHVMLTTSAGNIELALDSQKAPVSTKNFIDYVNSGYYNNTVFHRVIPGFMVQGGGFTADMQQKTTNAPIKNEADNGLRNLRGTISMARTADKDSATSQFFLNVADNAFLDHGQRDFGYAVFGKIVKGMDVVDKISQVPTGNVGPYQNVPSKPYRDPVGQSAAINHPSRSLAGGRPAFPS</sequence>
<dbReference type="CDD" id="cd01920">
    <property type="entry name" value="cyclophilin_EcCYP_like"/>
    <property type="match status" value="1"/>
</dbReference>
<keyword evidence="2 4" id="KW-0697">Rotamase</keyword>
<evidence type="ECO:0000256" key="4">
    <source>
        <dbReference type="RuleBase" id="RU363019"/>
    </source>
</evidence>
<keyword evidence="4" id="KW-0732">Signal</keyword>
<evidence type="ECO:0000256" key="1">
    <source>
        <dbReference type="ARBA" id="ARBA00007365"/>
    </source>
</evidence>
<name>A0A4U9U0A5_SERFO</name>
<dbReference type="Gene3D" id="2.40.100.10">
    <property type="entry name" value="Cyclophilin-like"/>
    <property type="match status" value="1"/>
</dbReference>
<dbReference type="GO" id="GO:0003755">
    <property type="term" value="F:peptidyl-prolyl cis-trans isomerase activity"/>
    <property type="evidence" value="ECO:0007669"/>
    <property type="project" value="UniProtKB-UniRule"/>
</dbReference>
<organism evidence="7">
    <name type="scientific">Serratia fonticola</name>
    <dbReference type="NCBI Taxonomy" id="47917"/>
    <lineage>
        <taxon>Bacteria</taxon>
        <taxon>Pseudomonadati</taxon>
        <taxon>Pseudomonadota</taxon>
        <taxon>Gammaproteobacteria</taxon>
        <taxon>Enterobacterales</taxon>
        <taxon>Yersiniaceae</taxon>
        <taxon>Serratia</taxon>
    </lineage>
</organism>
<feature type="chain" id="PRO_5020884351" description="Peptidyl-prolyl cis-trans isomerase" evidence="4">
    <location>
        <begin position="20"/>
        <end position="206"/>
    </location>
</feature>
<evidence type="ECO:0000256" key="2">
    <source>
        <dbReference type="ARBA" id="ARBA00023110"/>
    </source>
</evidence>
<feature type="signal peptide" evidence="4">
    <location>
        <begin position="1"/>
        <end position="19"/>
    </location>
</feature>
<dbReference type="PROSITE" id="PS00170">
    <property type="entry name" value="CSA_PPIASE_1"/>
    <property type="match status" value="1"/>
</dbReference>
<evidence type="ECO:0000259" key="6">
    <source>
        <dbReference type="PROSITE" id="PS50072"/>
    </source>
</evidence>
<comment type="function">
    <text evidence="4">PPIases accelerate the folding of proteins. It catalyzes the cis-trans isomerization of proline imidic peptide bonds in oligopeptides.</text>
</comment>
<proteinExistence type="inferred from homology"/>
<dbReference type="GO" id="GO:0006457">
    <property type="term" value="P:protein folding"/>
    <property type="evidence" value="ECO:0007669"/>
    <property type="project" value="InterPro"/>
</dbReference>
<dbReference type="AlphaFoldDB" id="A0A4U9U0A5"/>
<dbReference type="NCBIfam" id="NF008151">
    <property type="entry name" value="PRK10903.1"/>
    <property type="match status" value="1"/>
</dbReference>
<evidence type="ECO:0000256" key="5">
    <source>
        <dbReference type="SAM" id="MobiDB-lite"/>
    </source>
</evidence>
<dbReference type="PRINTS" id="PR00153">
    <property type="entry name" value="CSAPPISMRASE"/>
</dbReference>
<dbReference type="Pfam" id="PF00160">
    <property type="entry name" value="Pro_isomerase"/>
    <property type="match status" value="1"/>
</dbReference>
<dbReference type="PROSITE" id="PS50072">
    <property type="entry name" value="CSA_PPIASE_2"/>
    <property type="match status" value="1"/>
</dbReference>
<feature type="domain" description="PPIase cyclophilin-type" evidence="6">
    <location>
        <begin position="34"/>
        <end position="179"/>
    </location>
</feature>
<dbReference type="SUPFAM" id="SSF50891">
    <property type="entry name" value="Cyclophilin-like"/>
    <property type="match status" value="1"/>
</dbReference>
<evidence type="ECO:0000256" key="3">
    <source>
        <dbReference type="ARBA" id="ARBA00023235"/>
    </source>
</evidence>
<dbReference type="InterPro" id="IPR029000">
    <property type="entry name" value="Cyclophilin-like_dom_sf"/>
</dbReference>
<evidence type="ECO:0000313" key="7">
    <source>
        <dbReference type="EMBL" id="VTR26160.1"/>
    </source>
</evidence>
<protein>
    <recommendedName>
        <fullName evidence="4">Peptidyl-prolyl cis-trans isomerase</fullName>
        <shortName evidence="4">PPIase</shortName>
        <ecNumber evidence="4">5.2.1.8</ecNumber>
    </recommendedName>
</protein>
<dbReference type="EC" id="5.2.1.8" evidence="4"/>
<accession>A0A4U9U0A5</accession>